<evidence type="ECO:0000259" key="13">
    <source>
        <dbReference type="Pfam" id="PF08263"/>
    </source>
</evidence>
<dbReference type="FunFam" id="3.80.10.10:FF:000129">
    <property type="entry name" value="Leucine-rich repeat receptor-like kinase"/>
    <property type="match status" value="1"/>
</dbReference>
<dbReference type="PANTHER" id="PTHR48052">
    <property type="entry name" value="UNNAMED PRODUCT"/>
    <property type="match status" value="1"/>
</dbReference>
<keyword evidence="4" id="KW-0433">Leucine-rich repeat</keyword>
<evidence type="ECO:0000256" key="12">
    <source>
        <dbReference type="SAM" id="SignalP"/>
    </source>
</evidence>
<sequence>MDKSCSLLFALAVFILLHHHTSLAKFPNISTDEAALLALKSHISSSDPNNILATNRSSSSPVCSWIGITCSSRHHRVAALDISSMQLYGTIPPHLGNLSFLASLIISNNKFHGEFPEELAHLQRLKMFRCSRNNFIAAIPSIFKFVAKPSLCLPIRKPVFRRNPIFPFQSNTAERVEYV</sequence>
<dbReference type="GO" id="GO:0038023">
    <property type="term" value="F:signaling receptor activity"/>
    <property type="evidence" value="ECO:0000318"/>
    <property type="project" value="GO_Central"/>
</dbReference>
<evidence type="ECO:0000256" key="11">
    <source>
        <dbReference type="ARBA" id="ARBA00023180"/>
    </source>
</evidence>
<comment type="similarity">
    <text evidence="2">Belongs to the RLP family.</text>
</comment>
<keyword evidence="8" id="KW-1133">Transmembrane helix</keyword>
<feature type="domain" description="Leucine-rich repeat-containing N-terminal plant-type" evidence="13">
    <location>
        <begin position="30"/>
        <end position="71"/>
    </location>
</feature>
<evidence type="ECO:0000256" key="5">
    <source>
        <dbReference type="ARBA" id="ARBA00022692"/>
    </source>
</evidence>
<evidence type="ECO:0000256" key="6">
    <source>
        <dbReference type="ARBA" id="ARBA00022729"/>
    </source>
</evidence>
<feature type="signal peptide" evidence="12">
    <location>
        <begin position="1"/>
        <end position="24"/>
    </location>
</feature>
<keyword evidence="10" id="KW-0675">Receptor</keyword>
<evidence type="ECO:0000256" key="3">
    <source>
        <dbReference type="ARBA" id="ARBA00022475"/>
    </source>
</evidence>
<dbReference type="STRING" id="4097.A0A1S4B4S6"/>
<evidence type="ECO:0000256" key="1">
    <source>
        <dbReference type="ARBA" id="ARBA00004251"/>
    </source>
</evidence>
<dbReference type="RefSeq" id="XP_016483851.1">
    <property type="nucleotide sequence ID" value="XM_016628365.1"/>
</dbReference>
<proteinExistence type="inferred from homology"/>
<keyword evidence="9" id="KW-0472">Membrane</keyword>
<evidence type="ECO:0000256" key="9">
    <source>
        <dbReference type="ARBA" id="ARBA00023136"/>
    </source>
</evidence>
<dbReference type="InterPro" id="IPR032675">
    <property type="entry name" value="LRR_dom_sf"/>
</dbReference>
<comment type="subcellular location">
    <subcellularLocation>
        <location evidence="1">Cell membrane</location>
        <topology evidence="1">Single-pass type I membrane protein</topology>
    </subcellularLocation>
</comment>
<dbReference type="InterPro" id="IPR013210">
    <property type="entry name" value="LRR_N_plant-typ"/>
</dbReference>
<evidence type="ECO:0000313" key="14">
    <source>
        <dbReference type="RefSeq" id="XP_016483851.1"/>
    </source>
</evidence>
<dbReference type="InterPro" id="IPR001611">
    <property type="entry name" value="Leu-rich_rpt"/>
</dbReference>
<keyword evidence="11" id="KW-0325">Glycoprotein</keyword>
<dbReference type="Pfam" id="PF00560">
    <property type="entry name" value="LRR_1"/>
    <property type="match status" value="1"/>
</dbReference>
<dbReference type="GO" id="GO:0005886">
    <property type="term" value="C:plasma membrane"/>
    <property type="evidence" value="ECO:0000318"/>
    <property type="project" value="GO_Central"/>
</dbReference>
<dbReference type="Pfam" id="PF08263">
    <property type="entry name" value="LRRNT_2"/>
    <property type="match status" value="1"/>
</dbReference>
<dbReference type="SUPFAM" id="SSF52058">
    <property type="entry name" value="L domain-like"/>
    <property type="match status" value="1"/>
</dbReference>
<dbReference type="AlphaFoldDB" id="A0A1S4B4S6"/>
<keyword evidence="7" id="KW-0677">Repeat</keyword>
<organism evidence="14">
    <name type="scientific">Nicotiana tabacum</name>
    <name type="common">Common tobacco</name>
    <dbReference type="NCBI Taxonomy" id="4097"/>
    <lineage>
        <taxon>Eukaryota</taxon>
        <taxon>Viridiplantae</taxon>
        <taxon>Streptophyta</taxon>
        <taxon>Embryophyta</taxon>
        <taxon>Tracheophyta</taxon>
        <taxon>Spermatophyta</taxon>
        <taxon>Magnoliopsida</taxon>
        <taxon>eudicotyledons</taxon>
        <taxon>Gunneridae</taxon>
        <taxon>Pentapetalae</taxon>
        <taxon>asterids</taxon>
        <taxon>lamiids</taxon>
        <taxon>Solanales</taxon>
        <taxon>Solanaceae</taxon>
        <taxon>Nicotianoideae</taxon>
        <taxon>Nicotianeae</taxon>
        <taxon>Nicotiana</taxon>
    </lineage>
</organism>
<evidence type="ECO:0000256" key="8">
    <source>
        <dbReference type="ARBA" id="ARBA00022989"/>
    </source>
</evidence>
<feature type="chain" id="PRO_5010262958" evidence="12">
    <location>
        <begin position="25"/>
        <end position="179"/>
    </location>
</feature>
<dbReference type="KEGG" id="nta:107804462"/>
<name>A0A1S4B4S6_TOBAC</name>
<keyword evidence="5" id="KW-0812">Transmembrane</keyword>
<gene>
    <name evidence="14" type="primary">LOC107804462</name>
</gene>
<dbReference type="OrthoDB" id="1743210at2759"/>
<protein>
    <submittedName>
        <fullName evidence="14">Receptor-like protein kinase At3g47110</fullName>
    </submittedName>
</protein>
<accession>A0A1S4B4S6</accession>
<dbReference type="SMR" id="A0A1S4B4S6"/>
<dbReference type="Gene3D" id="3.80.10.10">
    <property type="entry name" value="Ribonuclease Inhibitor"/>
    <property type="match status" value="1"/>
</dbReference>
<dbReference type="PANTHER" id="PTHR48052:SF66">
    <property type="entry name" value="OS02G0610000 PROTEIN"/>
    <property type="match status" value="1"/>
</dbReference>
<dbReference type="PaxDb" id="4097-A0A1S4B4S6"/>
<evidence type="ECO:0000256" key="4">
    <source>
        <dbReference type="ARBA" id="ARBA00022614"/>
    </source>
</evidence>
<keyword evidence="3" id="KW-1003">Cell membrane</keyword>
<evidence type="ECO:0000256" key="7">
    <source>
        <dbReference type="ARBA" id="ARBA00022737"/>
    </source>
</evidence>
<dbReference type="OMA" id="IHENRVD"/>
<keyword evidence="6 12" id="KW-0732">Signal</keyword>
<reference evidence="14" key="1">
    <citation type="submission" date="2025-08" db="UniProtKB">
        <authorList>
            <consortium name="RefSeq"/>
        </authorList>
    </citation>
    <scope>IDENTIFICATION</scope>
</reference>
<evidence type="ECO:0000256" key="10">
    <source>
        <dbReference type="ARBA" id="ARBA00023170"/>
    </source>
</evidence>
<evidence type="ECO:0000256" key="2">
    <source>
        <dbReference type="ARBA" id="ARBA00009592"/>
    </source>
</evidence>